<proteinExistence type="inferred from homology"/>
<dbReference type="EMBL" id="RCZI01000001">
    <property type="protein sequence ID" value="TPG30463.1"/>
    <property type="molecule type" value="Genomic_DNA"/>
</dbReference>
<evidence type="ECO:0000313" key="5">
    <source>
        <dbReference type="EMBL" id="TPG30463.1"/>
    </source>
</evidence>
<feature type="chain" id="PRO_5021493181" evidence="3">
    <location>
        <begin position="28"/>
        <end position="382"/>
    </location>
</feature>
<protein>
    <submittedName>
        <fullName evidence="5">ABC transporter substrate-binding protein</fullName>
    </submittedName>
</protein>
<dbReference type="Gene3D" id="3.40.50.2300">
    <property type="match status" value="2"/>
</dbReference>
<organism evidence="5 6">
    <name type="scientific">Variovorax guangxiensis</name>
    <dbReference type="NCBI Taxonomy" id="1775474"/>
    <lineage>
        <taxon>Bacteria</taxon>
        <taxon>Pseudomonadati</taxon>
        <taxon>Pseudomonadota</taxon>
        <taxon>Betaproteobacteria</taxon>
        <taxon>Burkholderiales</taxon>
        <taxon>Comamonadaceae</taxon>
        <taxon>Variovorax</taxon>
    </lineage>
</organism>
<evidence type="ECO:0000256" key="3">
    <source>
        <dbReference type="SAM" id="SignalP"/>
    </source>
</evidence>
<evidence type="ECO:0000259" key="4">
    <source>
        <dbReference type="Pfam" id="PF13458"/>
    </source>
</evidence>
<dbReference type="RefSeq" id="WP_140838430.1">
    <property type="nucleotide sequence ID" value="NZ_RCZI01000001.1"/>
</dbReference>
<dbReference type="AlphaFoldDB" id="A0A502DYP4"/>
<dbReference type="OrthoDB" id="9777352at2"/>
<feature type="signal peptide" evidence="3">
    <location>
        <begin position="1"/>
        <end position="27"/>
    </location>
</feature>
<sequence length="382" mass="39702">MAISRRRWLARTGGWLGGAVWAGAVHAQVATAPGTARRIVLGQSVPLTGAASEIGLAFAAGAKLYVDTFNTANPAWRLELRQVDDGGDPTRAGANALKLLADGADLLFGFVGTGSSNAAAAVAQQKGALLFAPFGAADALRDAAHANVFHVRPSMADEAFKMVRHCATIGQSRIAVLAEDNALGRAGLQAVNDAIAELKLPPVLGSAFVPANSTQVDAAAASLAALKPQVIIQAALFQTTAAAIQAMRKTGYVGLFMNYSVVGINPLFVALGKDIRGVVVSQVVPSPRSTSIAVVREYNAAIDNSDQTPTYESLEGFIAAKAMGEGVRRTGRAFSVAALQRAFTSMTSYDVGGFRLNLRAGVRDSAWAIDLVTVTADGRVVR</sequence>
<dbReference type="PANTHER" id="PTHR47235">
    <property type="entry name" value="BLR6548 PROTEIN"/>
    <property type="match status" value="1"/>
</dbReference>
<keyword evidence="2 3" id="KW-0732">Signal</keyword>
<dbReference type="PANTHER" id="PTHR47235:SF1">
    <property type="entry name" value="BLR6548 PROTEIN"/>
    <property type="match status" value="1"/>
</dbReference>
<dbReference type="CDD" id="cd06326">
    <property type="entry name" value="PBP1_ABC_ligand_binding-like"/>
    <property type="match status" value="1"/>
</dbReference>
<comment type="caution">
    <text evidence="5">The sequence shown here is derived from an EMBL/GenBank/DDBJ whole genome shotgun (WGS) entry which is preliminary data.</text>
</comment>
<name>A0A502DYP4_9BURK</name>
<accession>A0A502DYP4</accession>
<comment type="similarity">
    <text evidence="1">Belongs to the leucine-binding protein family.</text>
</comment>
<evidence type="ECO:0000313" key="6">
    <source>
        <dbReference type="Proteomes" id="UP000319212"/>
    </source>
</evidence>
<dbReference type="Pfam" id="PF13458">
    <property type="entry name" value="Peripla_BP_6"/>
    <property type="match status" value="1"/>
</dbReference>
<dbReference type="InterPro" id="IPR028082">
    <property type="entry name" value="Peripla_BP_I"/>
</dbReference>
<dbReference type="PROSITE" id="PS51318">
    <property type="entry name" value="TAT"/>
    <property type="match status" value="1"/>
</dbReference>
<evidence type="ECO:0000256" key="2">
    <source>
        <dbReference type="ARBA" id="ARBA00022729"/>
    </source>
</evidence>
<dbReference type="SUPFAM" id="SSF53822">
    <property type="entry name" value="Periplasmic binding protein-like I"/>
    <property type="match status" value="1"/>
</dbReference>
<evidence type="ECO:0000256" key="1">
    <source>
        <dbReference type="ARBA" id="ARBA00010062"/>
    </source>
</evidence>
<dbReference type="InterPro" id="IPR028081">
    <property type="entry name" value="Leu-bd"/>
</dbReference>
<dbReference type="Proteomes" id="UP000319212">
    <property type="component" value="Unassembled WGS sequence"/>
</dbReference>
<gene>
    <name evidence="5" type="ORF">EAH82_02965</name>
</gene>
<reference evidence="5 6" key="1">
    <citation type="journal article" date="2019" name="Environ. Microbiol.">
        <title>Species interactions and distinct microbial communities in high Arctic permafrost affected cryosols are associated with the CH4 and CO2 gas fluxes.</title>
        <authorList>
            <person name="Altshuler I."/>
            <person name="Hamel J."/>
            <person name="Turney S."/>
            <person name="Magnuson E."/>
            <person name="Levesque R."/>
            <person name="Greer C."/>
            <person name="Whyte L.G."/>
        </authorList>
    </citation>
    <scope>NUCLEOTIDE SEQUENCE [LARGE SCALE GENOMIC DNA]</scope>
    <source>
        <strain evidence="5 6">S06.C</strain>
    </source>
</reference>
<feature type="domain" description="Leucine-binding protein" evidence="4">
    <location>
        <begin position="39"/>
        <end position="355"/>
    </location>
</feature>
<dbReference type="InterPro" id="IPR006311">
    <property type="entry name" value="TAT_signal"/>
</dbReference>